<proteinExistence type="predicted"/>
<sequence length="96" mass="10961">MTARSIWMAWLIRKINKFYQGQLEDFKCDYEAKYIHYKSLTKPSLTLLGNGARTSLNHRYCKSRSTLGSYKQQDFQTVGPMVSFSSLDAPRLGSAG</sequence>
<protein>
    <submittedName>
        <fullName evidence="1">Uncharacterized protein</fullName>
    </submittedName>
</protein>
<comment type="caution">
    <text evidence="1">The sequence shown here is derived from an EMBL/GenBank/DDBJ whole genome shotgun (WGS) entry which is preliminary data.</text>
</comment>
<accession>A0ACC4BFX4</accession>
<dbReference type="Proteomes" id="UP000309997">
    <property type="component" value="Unassembled WGS sequence"/>
</dbReference>
<evidence type="ECO:0000313" key="2">
    <source>
        <dbReference type="Proteomes" id="UP000309997"/>
    </source>
</evidence>
<keyword evidence="2" id="KW-1185">Reference proteome</keyword>
<organism evidence="1 2">
    <name type="scientific">Populus alba</name>
    <name type="common">White poplar</name>
    <dbReference type="NCBI Taxonomy" id="43335"/>
    <lineage>
        <taxon>Eukaryota</taxon>
        <taxon>Viridiplantae</taxon>
        <taxon>Streptophyta</taxon>
        <taxon>Embryophyta</taxon>
        <taxon>Tracheophyta</taxon>
        <taxon>Spermatophyta</taxon>
        <taxon>Magnoliopsida</taxon>
        <taxon>eudicotyledons</taxon>
        <taxon>Gunneridae</taxon>
        <taxon>Pentapetalae</taxon>
        <taxon>rosids</taxon>
        <taxon>fabids</taxon>
        <taxon>Malpighiales</taxon>
        <taxon>Salicaceae</taxon>
        <taxon>Saliceae</taxon>
        <taxon>Populus</taxon>
    </lineage>
</organism>
<dbReference type="EMBL" id="RCHU02000011">
    <property type="protein sequence ID" value="KAL3577146.1"/>
    <property type="molecule type" value="Genomic_DNA"/>
</dbReference>
<gene>
    <name evidence="1" type="ORF">D5086_022429</name>
</gene>
<name>A0ACC4BFX4_POPAL</name>
<evidence type="ECO:0000313" key="1">
    <source>
        <dbReference type="EMBL" id="KAL3577146.1"/>
    </source>
</evidence>
<reference evidence="1 2" key="1">
    <citation type="journal article" date="2024" name="Plant Biotechnol. J.">
        <title>Genome and CRISPR/Cas9 system of a widespread forest tree (Populus alba) in the world.</title>
        <authorList>
            <person name="Liu Y.J."/>
            <person name="Jiang P.F."/>
            <person name="Han X.M."/>
            <person name="Li X.Y."/>
            <person name="Wang H.M."/>
            <person name="Wang Y.J."/>
            <person name="Wang X.X."/>
            <person name="Zeng Q.Y."/>
        </authorList>
    </citation>
    <scope>NUCLEOTIDE SEQUENCE [LARGE SCALE GENOMIC DNA]</scope>
    <source>
        <strain evidence="2">cv. PAL-ZL1</strain>
    </source>
</reference>